<dbReference type="Pfam" id="PF16187">
    <property type="entry name" value="Peptidase_M16_M"/>
    <property type="match status" value="1"/>
</dbReference>
<evidence type="ECO:0000259" key="10">
    <source>
        <dbReference type="Pfam" id="PF05193"/>
    </source>
</evidence>
<dbReference type="EnsemblMetazoa" id="XM_019998929.1">
    <property type="protein sequence ID" value="XP_019854488.1"/>
    <property type="gene ID" value="LOC105313469"/>
</dbReference>
<feature type="region of interest" description="Disordered" evidence="8">
    <location>
        <begin position="39"/>
        <end position="99"/>
    </location>
</feature>
<feature type="region of interest" description="Disordered" evidence="8">
    <location>
        <begin position="989"/>
        <end position="1057"/>
    </location>
</feature>
<keyword evidence="2" id="KW-0645">Protease</keyword>
<dbReference type="Pfam" id="PF05193">
    <property type="entry name" value="Peptidase_M16_C"/>
    <property type="match status" value="1"/>
</dbReference>
<feature type="compositionally biased region" description="Polar residues" evidence="8">
    <location>
        <begin position="55"/>
        <end position="71"/>
    </location>
</feature>
<dbReference type="InterPro" id="IPR011249">
    <property type="entry name" value="Metalloenz_LuxS/M16"/>
</dbReference>
<proteinExistence type="inferred from homology"/>
<comment type="similarity">
    <text evidence="1 7">Belongs to the peptidase M16 family.</text>
</comment>
<dbReference type="InterPro" id="IPR050626">
    <property type="entry name" value="Peptidase_M16"/>
</dbReference>
<dbReference type="GO" id="GO:0006508">
    <property type="term" value="P:proteolysis"/>
    <property type="evidence" value="ECO:0007669"/>
    <property type="project" value="UniProtKB-KW"/>
</dbReference>
<accession>A0AAN0JCQ2</accession>
<evidence type="ECO:0000256" key="3">
    <source>
        <dbReference type="ARBA" id="ARBA00022723"/>
    </source>
</evidence>
<dbReference type="InterPro" id="IPR007863">
    <property type="entry name" value="Peptidase_M16_C"/>
</dbReference>
<evidence type="ECO:0000256" key="4">
    <source>
        <dbReference type="ARBA" id="ARBA00022801"/>
    </source>
</evidence>
<feature type="domain" description="Peptidase M16 C-terminal" evidence="10">
    <location>
        <begin position="261"/>
        <end position="442"/>
    </location>
</feature>
<evidence type="ECO:0000256" key="6">
    <source>
        <dbReference type="ARBA" id="ARBA00023049"/>
    </source>
</evidence>
<dbReference type="InterPro" id="IPR001431">
    <property type="entry name" value="Pept_M16_Zn_BS"/>
</dbReference>
<keyword evidence="3" id="KW-0479">Metal-binding</keyword>
<feature type="domain" description="Peptidase M16 N-terminal" evidence="9">
    <location>
        <begin position="107"/>
        <end position="233"/>
    </location>
</feature>
<dbReference type="SUPFAM" id="SSF63411">
    <property type="entry name" value="LuxS/MPP-like metallohydrolase"/>
    <property type="match status" value="4"/>
</dbReference>
<evidence type="ECO:0000259" key="11">
    <source>
        <dbReference type="Pfam" id="PF16187"/>
    </source>
</evidence>
<dbReference type="RefSeq" id="XP_019854488.1">
    <property type="nucleotide sequence ID" value="XM_019998929.1"/>
</dbReference>
<dbReference type="GO" id="GO:0046872">
    <property type="term" value="F:metal ion binding"/>
    <property type="evidence" value="ECO:0007669"/>
    <property type="project" value="UniProtKB-KW"/>
</dbReference>
<dbReference type="InterPro" id="IPR054734">
    <property type="entry name" value="PqqF-like_C_4"/>
</dbReference>
<evidence type="ECO:0000259" key="12">
    <source>
        <dbReference type="Pfam" id="PF22456"/>
    </source>
</evidence>
<evidence type="ECO:0000256" key="5">
    <source>
        <dbReference type="ARBA" id="ARBA00022833"/>
    </source>
</evidence>
<feature type="compositionally biased region" description="Low complexity" evidence="8">
    <location>
        <begin position="1008"/>
        <end position="1041"/>
    </location>
</feature>
<evidence type="ECO:0000256" key="1">
    <source>
        <dbReference type="ARBA" id="ARBA00007261"/>
    </source>
</evidence>
<dbReference type="GeneID" id="105313469"/>
<dbReference type="Proteomes" id="UP000007879">
    <property type="component" value="Unassembled WGS sequence"/>
</dbReference>
<dbReference type="Gene3D" id="3.30.830.10">
    <property type="entry name" value="Metalloenzyme, LuxS/M16 peptidase-like"/>
    <property type="match status" value="4"/>
</dbReference>
<dbReference type="PANTHER" id="PTHR43690">
    <property type="entry name" value="NARDILYSIN"/>
    <property type="match status" value="1"/>
</dbReference>
<feature type="domain" description="Peptidase M16 middle/third" evidence="11">
    <location>
        <begin position="449"/>
        <end position="723"/>
    </location>
</feature>
<evidence type="ECO:0000313" key="13">
    <source>
        <dbReference type="EnsemblMetazoa" id="XP_019854488.1"/>
    </source>
</evidence>
<keyword evidence="4" id="KW-0378">Hydrolase</keyword>
<evidence type="ECO:0000313" key="14">
    <source>
        <dbReference type="Proteomes" id="UP000007879"/>
    </source>
</evidence>
<dbReference type="Pfam" id="PF22456">
    <property type="entry name" value="PqqF-like_C_4"/>
    <property type="match status" value="1"/>
</dbReference>
<dbReference type="GO" id="GO:0005737">
    <property type="term" value="C:cytoplasm"/>
    <property type="evidence" value="ECO:0007669"/>
    <property type="project" value="UniProtKB-ARBA"/>
</dbReference>
<keyword evidence="6" id="KW-0482">Metalloprotease</keyword>
<name>A0AAN0JCQ2_AMPQE</name>
<feature type="domain" description="Coenzyme PQQ synthesis protein F-like C-terminal lobe" evidence="12">
    <location>
        <begin position="834"/>
        <end position="935"/>
    </location>
</feature>
<keyword evidence="5" id="KW-0862">Zinc</keyword>
<organism evidence="13 14">
    <name type="scientific">Amphimedon queenslandica</name>
    <name type="common">Sponge</name>
    <dbReference type="NCBI Taxonomy" id="400682"/>
    <lineage>
        <taxon>Eukaryota</taxon>
        <taxon>Metazoa</taxon>
        <taxon>Porifera</taxon>
        <taxon>Demospongiae</taxon>
        <taxon>Heteroscleromorpha</taxon>
        <taxon>Haplosclerida</taxon>
        <taxon>Niphatidae</taxon>
        <taxon>Amphimedon</taxon>
    </lineage>
</organism>
<feature type="compositionally biased region" description="Low complexity" evidence="8">
    <location>
        <begin position="45"/>
        <end position="54"/>
    </location>
</feature>
<dbReference type="GO" id="GO:0004222">
    <property type="term" value="F:metalloendopeptidase activity"/>
    <property type="evidence" value="ECO:0007669"/>
    <property type="project" value="InterPro"/>
</dbReference>
<sequence>MSVEVTKSPLDEKEYRCLSLPNGLKVLLISEYNLAHQSDDEFDSGSESGDSESSNYENGISKGLSSGTGCTSRKRRKTESGSTDDDQFMRKDRGTSSRKGNKQLFNAACGLCVRVGSFHDPKELPGLAHLLEHMLFMGSQKYPGENEFDSFVSSHGGNSNACTGYELTYYCFEVNKKYFQEALDKFAHFFISPLIMESSLEREIEAVDNEFKDSLQSDNNRLQQLFSSLARPDHPLRNFPWGNSETLKVRPSESGVDVVKYLREFYEKYYSASYMTLTLVSEDSLDVLEEWVKDSFSGIPTNNKPFPSISHCQPVFDEDVFHKLYKVVPVKDSYKLSLTWLLPPTLSHYREKPVEYISMLVGHEGYGSILSLLKKRNLATDLEAGTTGEDSETNSCFSLFTCTVTLTEFGINNVFEVLSVIFQYLKLLQIEGPQKRLFDEIRLIEENDFKFDEEEDSYDLVERLCQSMQFYEPEDYLTGDSLYFNYEPQLISSLLNSLSPSNSFICLISKTLKDECHNTAPWFNTKYSKEVVSLEWERSWKNLSLNPELHLPQPNKFIASKFELLAEDVPQTKYPVIIKETPHYKIWYKKDDVFDLPKASICVSFVTPNEFQLAPEITVLMDLFTQLFNTGIMEQGYEAIAAGYEYSLTISYTGLSLSMYGFNHKLPDLFKMLINFMSSFEPPEGHFNTAKEQLNQSYSNLLLKSTKHSKFLRLYLLEKNHIPITGRIEILSKLNLDDYNVFVKTLRGEFFVEALVQGNITATESVQLMEFLCSVWNFKPLTTERVKPKCLRLPSNTDVNLITANNDRDSLSTVLTDYYQLSIAEPREEVLAELIADCMNEPCFDELRTKKQLGYTVYVSDHNTHKVSGLSITVMTQATKTNDDYACQCMKEFVSKFVDDLESWSGEKFQSHVDALIDMKEEDDDCLDDEVDRNWSEILTQSYQFDRLEKHVKILQTITKTKACRWLKRYLQSGGENYRKLSVKVLSQKGHAPPSRLPTLNTEAIAPTTANSTASSTTSSTTQEYTDSITTTLHSSTSTSTRNIDDRNIRDSLSPSLPIEARNDEETSSFIAKNAVGAVLGSLENLPETVPGSHNKGIEPCFKDKGATGCICISEKDVLHFKRGLKEYPRGPSPQNASKK</sequence>
<evidence type="ECO:0000259" key="9">
    <source>
        <dbReference type="Pfam" id="PF00675"/>
    </source>
</evidence>
<dbReference type="Pfam" id="PF00675">
    <property type="entry name" value="Peptidase_M16"/>
    <property type="match status" value="1"/>
</dbReference>
<reference evidence="13" key="2">
    <citation type="submission" date="2024-06" db="UniProtKB">
        <authorList>
            <consortium name="EnsemblMetazoa"/>
        </authorList>
    </citation>
    <scope>IDENTIFICATION</scope>
</reference>
<evidence type="ECO:0008006" key="15">
    <source>
        <dbReference type="Google" id="ProtNLM"/>
    </source>
</evidence>
<dbReference type="KEGG" id="aqu:105313469"/>
<dbReference type="PROSITE" id="PS00143">
    <property type="entry name" value="INSULINASE"/>
    <property type="match status" value="1"/>
</dbReference>
<dbReference type="InterPro" id="IPR011765">
    <property type="entry name" value="Pept_M16_N"/>
</dbReference>
<protein>
    <recommendedName>
        <fullName evidence="15">Nardilysin</fullName>
    </recommendedName>
</protein>
<reference evidence="14" key="1">
    <citation type="journal article" date="2010" name="Nature">
        <title>The Amphimedon queenslandica genome and the evolution of animal complexity.</title>
        <authorList>
            <person name="Srivastava M."/>
            <person name="Simakov O."/>
            <person name="Chapman J."/>
            <person name="Fahey B."/>
            <person name="Gauthier M.E."/>
            <person name="Mitros T."/>
            <person name="Richards G.S."/>
            <person name="Conaco C."/>
            <person name="Dacre M."/>
            <person name="Hellsten U."/>
            <person name="Larroux C."/>
            <person name="Putnam N.H."/>
            <person name="Stanke M."/>
            <person name="Adamska M."/>
            <person name="Darling A."/>
            <person name="Degnan S.M."/>
            <person name="Oakley T.H."/>
            <person name="Plachetzki D.C."/>
            <person name="Zhai Y."/>
            <person name="Adamski M."/>
            <person name="Calcino A."/>
            <person name="Cummins S.F."/>
            <person name="Goodstein D.M."/>
            <person name="Harris C."/>
            <person name="Jackson D.J."/>
            <person name="Leys S.P."/>
            <person name="Shu S."/>
            <person name="Woodcroft B.J."/>
            <person name="Vervoort M."/>
            <person name="Kosik K.S."/>
            <person name="Manning G."/>
            <person name="Degnan B.M."/>
            <person name="Rokhsar D.S."/>
        </authorList>
    </citation>
    <scope>NUCLEOTIDE SEQUENCE [LARGE SCALE GENOMIC DNA]</scope>
</reference>
<dbReference type="InterPro" id="IPR032632">
    <property type="entry name" value="Peptidase_M16_M"/>
</dbReference>
<dbReference type="FunFam" id="3.30.830.10:FF:000005">
    <property type="entry name" value="nardilysin isoform X1"/>
    <property type="match status" value="1"/>
</dbReference>
<dbReference type="AlphaFoldDB" id="A0AAN0JCQ2"/>
<evidence type="ECO:0000256" key="2">
    <source>
        <dbReference type="ARBA" id="ARBA00022670"/>
    </source>
</evidence>
<dbReference type="PANTHER" id="PTHR43690:SF18">
    <property type="entry name" value="INSULIN-DEGRADING ENZYME-RELATED"/>
    <property type="match status" value="1"/>
</dbReference>
<keyword evidence="14" id="KW-1185">Reference proteome</keyword>
<evidence type="ECO:0000256" key="7">
    <source>
        <dbReference type="RuleBase" id="RU004447"/>
    </source>
</evidence>
<evidence type="ECO:0000256" key="8">
    <source>
        <dbReference type="SAM" id="MobiDB-lite"/>
    </source>
</evidence>